<sequence length="92" mass="10442">MWANASTSSSRWNHMRCLMCAGTWLNSSGNPLTKSKCTSLNNHPGDFVAGMVELESYTFPVQTIPGTIMESWCIYYQLPHMIAENIRNLLRE</sequence>
<proteinExistence type="predicted"/>
<dbReference type="Proteomes" id="UP000887116">
    <property type="component" value="Unassembled WGS sequence"/>
</dbReference>
<comment type="caution">
    <text evidence="1">The sequence shown here is derived from an EMBL/GenBank/DDBJ whole genome shotgun (WGS) entry which is preliminary data.</text>
</comment>
<dbReference type="EMBL" id="BMAO01017783">
    <property type="protein sequence ID" value="GFR18403.1"/>
    <property type="molecule type" value="Genomic_DNA"/>
</dbReference>
<dbReference type="AlphaFoldDB" id="A0A8X6H7S0"/>
<organism evidence="1 2">
    <name type="scientific">Trichonephila clavata</name>
    <name type="common">Joro spider</name>
    <name type="synonym">Nephila clavata</name>
    <dbReference type="NCBI Taxonomy" id="2740835"/>
    <lineage>
        <taxon>Eukaryota</taxon>
        <taxon>Metazoa</taxon>
        <taxon>Ecdysozoa</taxon>
        <taxon>Arthropoda</taxon>
        <taxon>Chelicerata</taxon>
        <taxon>Arachnida</taxon>
        <taxon>Araneae</taxon>
        <taxon>Araneomorphae</taxon>
        <taxon>Entelegynae</taxon>
        <taxon>Araneoidea</taxon>
        <taxon>Nephilidae</taxon>
        <taxon>Trichonephila</taxon>
    </lineage>
</organism>
<keyword evidence="2" id="KW-1185">Reference proteome</keyword>
<evidence type="ECO:0000313" key="1">
    <source>
        <dbReference type="EMBL" id="GFR18403.1"/>
    </source>
</evidence>
<accession>A0A8X6H7S0</accession>
<reference evidence="1" key="1">
    <citation type="submission" date="2020-07" db="EMBL/GenBank/DDBJ databases">
        <title>Multicomponent nature underlies the extraordinary mechanical properties of spider dragline silk.</title>
        <authorList>
            <person name="Kono N."/>
            <person name="Nakamura H."/>
            <person name="Mori M."/>
            <person name="Yoshida Y."/>
            <person name="Ohtoshi R."/>
            <person name="Malay A.D."/>
            <person name="Moran D.A.P."/>
            <person name="Tomita M."/>
            <person name="Numata K."/>
            <person name="Arakawa K."/>
        </authorList>
    </citation>
    <scope>NUCLEOTIDE SEQUENCE</scope>
</reference>
<protein>
    <submittedName>
        <fullName evidence="1">Uncharacterized protein</fullName>
    </submittedName>
</protein>
<gene>
    <name evidence="1" type="ORF">TNCT_140081</name>
</gene>
<name>A0A8X6H7S0_TRICU</name>
<evidence type="ECO:0000313" key="2">
    <source>
        <dbReference type="Proteomes" id="UP000887116"/>
    </source>
</evidence>